<name>A0A6H5J6L7_9HYME</name>
<dbReference type="EMBL" id="CADCXV010001527">
    <property type="protein sequence ID" value="CAB0045084.1"/>
    <property type="molecule type" value="Genomic_DNA"/>
</dbReference>
<protein>
    <submittedName>
        <fullName evidence="1">Uncharacterized protein</fullName>
    </submittedName>
</protein>
<gene>
    <name evidence="1" type="ORF">TBRA_LOCUS16630</name>
</gene>
<organism evidence="1 2">
    <name type="scientific">Trichogramma brassicae</name>
    <dbReference type="NCBI Taxonomy" id="86971"/>
    <lineage>
        <taxon>Eukaryota</taxon>
        <taxon>Metazoa</taxon>
        <taxon>Ecdysozoa</taxon>
        <taxon>Arthropoda</taxon>
        <taxon>Hexapoda</taxon>
        <taxon>Insecta</taxon>
        <taxon>Pterygota</taxon>
        <taxon>Neoptera</taxon>
        <taxon>Endopterygota</taxon>
        <taxon>Hymenoptera</taxon>
        <taxon>Apocrita</taxon>
        <taxon>Proctotrupomorpha</taxon>
        <taxon>Chalcidoidea</taxon>
        <taxon>Trichogrammatidae</taxon>
        <taxon>Trichogramma</taxon>
    </lineage>
</organism>
<proteinExistence type="predicted"/>
<dbReference type="AlphaFoldDB" id="A0A6H5J6L7"/>
<reference evidence="1 2" key="1">
    <citation type="submission" date="2020-02" db="EMBL/GenBank/DDBJ databases">
        <authorList>
            <person name="Ferguson B K."/>
        </authorList>
    </citation>
    <scope>NUCLEOTIDE SEQUENCE [LARGE SCALE GENOMIC DNA]</scope>
</reference>
<evidence type="ECO:0000313" key="2">
    <source>
        <dbReference type="Proteomes" id="UP000479190"/>
    </source>
</evidence>
<sequence length="543" mass="62556">MQRESISALKRKMGCTGVYTYTALSRAAEVVEWLGKTDAMTMIYRRGHLSSKTWSIVWTGERPARGAPRVRLRGESRAHSRAVTRCSPRAHNTMDAISRCIYVQTCKMELRKSLKYYMEGKARAAPGKSKKKTRHKGLDIQAASNLFHELPDARRWWWWRRRRCSYIGEKQQLARKGENHVAEELRTVRGASLSLYIYTCVYSRVRALQYRVKSLIARILEHRIAASLHRARYYSAKGWQLREEVWPRRSAFSPARKIKAPSSSSCARPKKIYKDPGTSLIFEDKLTVRLPIVSNRKKPPKISPMTRARARNSTEGARLLRLRRGSKNPHFYNFSRNVARWARLCRAPIESAPAGTLLSLSAAHARVIETSSLSLASRFPCALAVIAYMCAFHASKPTFYVCAPTPTLNCFSLPRIKADAAYYYVHFLPSIGIWDAPVYSTRGFYFKFGHIHFKLVLLPYDIVHQAIARHIGLLNKLRFDSRPLLSRASDSMRRTQCRLYTNPRRQNFNSRDILDESDIIHSSWLYTRTVKTEQQKKRADPII</sequence>
<accession>A0A6H5J6L7</accession>
<keyword evidence="2" id="KW-1185">Reference proteome</keyword>
<evidence type="ECO:0000313" key="1">
    <source>
        <dbReference type="EMBL" id="CAB0045084.1"/>
    </source>
</evidence>
<dbReference type="Proteomes" id="UP000479190">
    <property type="component" value="Unassembled WGS sequence"/>
</dbReference>